<dbReference type="PATRIC" id="fig|1299334.3.peg.6153"/>
<gene>
    <name evidence="2" type="ORF">I553_4475</name>
</gene>
<evidence type="ECO:0000313" key="2">
    <source>
        <dbReference type="EMBL" id="EUA30218.1"/>
    </source>
</evidence>
<feature type="compositionally biased region" description="Basic residues" evidence="1">
    <location>
        <begin position="1"/>
        <end position="13"/>
    </location>
</feature>
<organism evidence="2">
    <name type="scientific">Mycobacterium xenopi 4042</name>
    <dbReference type="NCBI Taxonomy" id="1299334"/>
    <lineage>
        <taxon>Bacteria</taxon>
        <taxon>Bacillati</taxon>
        <taxon>Actinomycetota</taxon>
        <taxon>Actinomycetes</taxon>
        <taxon>Mycobacteriales</taxon>
        <taxon>Mycobacteriaceae</taxon>
        <taxon>Mycobacterium</taxon>
    </lineage>
</organism>
<dbReference type="AlphaFoldDB" id="X8AGR9"/>
<reference evidence="2" key="1">
    <citation type="submission" date="2014-01" db="EMBL/GenBank/DDBJ databases">
        <authorList>
            <person name="Brown-Elliot B."/>
            <person name="Wallace R."/>
            <person name="Lenaerts A."/>
            <person name="Ordway D."/>
            <person name="DeGroote M.A."/>
            <person name="Parker T."/>
            <person name="Sizemore C."/>
            <person name="Tallon L.J."/>
            <person name="Sadzewicz L.K."/>
            <person name="Sengamalay N."/>
            <person name="Fraser C.M."/>
            <person name="Hine E."/>
            <person name="Shefchek K.A."/>
            <person name="Das S.P."/>
            <person name="Tettelin H."/>
        </authorList>
    </citation>
    <scope>NUCLEOTIDE SEQUENCE [LARGE SCALE GENOMIC DNA]</scope>
    <source>
        <strain evidence="2">4042</strain>
    </source>
</reference>
<dbReference type="EMBL" id="JAOB01000060">
    <property type="protein sequence ID" value="EUA30218.1"/>
    <property type="molecule type" value="Genomic_DNA"/>
</dbReference>
<sequence length="40" mass="4478">MRHGASFPRHRSRVGPAPRTFLFDHHGSIAPKPGISESPW</sequence>
<name>X8AGR9_MYCXE</name>
<feature type="region of interest" description="Disordered" evidence="1">
    <location>
        <begin position="1"/>
        <end position="40"/>
    </location>
</feature>
<comment type="caution">
    <text evidence="2">The sequence shown here is derived from an EMBL/GenBank/DDBJ whole genome shotgun (WGS) entry which is preliminary data.</text>
</comment>
<evidence type="ECO:0000256" key="1">
    <source>
        <dbReference type="SAM" id="MobiDB-lite"/>
    </source>
</evidence>
<accession>X8AGR9</accession>
<protein>
    <submittedName>
        <fullName evidence="2">Uncharacterized protein</fullName>
    </submittedName>
</protein>
<proteinExistence type="predicted"/>